<dbReference type="Proteomes" id="UP000221949">
    <property type="component" value="Segment"/>
</dbReference>
<evidence type="ECO:0000313" key="1">
    <source>
        <dbReference type="EMBL" id="ANZ50561.1"/>
    </source>
</evidence>
<evidence type="ECO:0008006" key="3">
    <source>
        <dbReference type="Google" id="ProtNLM"/>
    </source>
</evidence>
<proteinExistence type="predicted"/>
<name>A0A1B2IH10_9CAUD</name>
<dbReference type="Pfam" id="PF20034">
    <property type="entry name" value="Peptidase_S80"/>
    <property type="match status" value="1"/>
</dbReference>
<protein>
    <recommendedName>
        <fullName evidence="3">Virion structural protein</fullName>
    </recommendedName>
</protein>
<dbReference type="InterPro" id="IPR045405">
    <property type="entry name" value="Peptidase_S80"/>
</dbReference>
<dbReference type="EMBL" id="KX397373">
    <property type="protein sequence ID" value="ANZ50561.1"/>
    <property type="molecule type" value="Genomic_DNA"/>
</dbReference>
<gene>
    <name evidence="1" type="ORF">STRATTON_136</name>
</gene>
<sequence length="153" mass="17256">MEIVRKVAIEADKGGSDAYWVVKVADLDAFTRNNVKYVGKPRNLLRDFFRRPHTFCEVEEPNLAIYNRLTPKGSDEYIGRINTVVQKNICGALSNPRVAADGRSINLELRPWGPHASRLRELLQSDITPVFAMRAMTDVDGNVDKVITWDLVG</sequence>
<organism evidence="1 2">
    <name type="scientific">Erwinia phage vB_EamM_Stratton</name>
    <dbReference type="NCBI Taxonomy" id="1883378"/>
    <lineage>
        <taxon>Viruses</taxon>
        <taxon>Duplodnaviria</taxon>
        <taxon>Heunggongvirae</taxon>
        <taxon>Uroviricota</taxon>
        <taxon>Caudoviricetes</taxon>
        <taxon>Chimalliviridae</taxon>
        <taxon>Erskinevirus</taxon>
        <taxon>Erskinevirus EaH2</taxon>
    </lineage>
</organism>
<accession>A0A1B2IH10</accession>
<reference evidence="2" key="1">
    <citation type="submission" date="2016-06" db="EMBL/GenBank/DDBJ databases">
        <authorList>
            <person name="Berg J.A."/>
            <person name="Stratton M.L."/>
            <person name="Esplin I.D."/>
            <person name="Jensen G.L."/>
            <person name="Merrill B.D."/>
            <person name="Breakwell D.P."/>
            <person name="Hope S."/>
            <person name="Grose J.H."/>
        </authorList>
    </citation>
    <scope>NUCLEOTIDE SEQUENCE [LARGE SCALE GENOMIC DNA]</scope>
</reference>
<evidence type="ECO:0000313" key="2">
    <source>
        <dbReference type="Proteomes" id="UP000221949"/>
    </source>
</evidence>